<protein>
    <recommendedName>
        <fullName evidence="3">SpoVT-AbrB domain-containing protein</fullName>
    </recommendedName>
</protein>
<dbReference type="Proteomes" id="UP000031549">
    <property type="component" value="Unassembled WGS sequence"/>
</dbReference>
<keyword evidence="2" id="KW-1185">Reference proteome</keyword>
<name>A0A846HH25_9CYAN</name>
<evidence type="ECO:0000313" key="2">
    <source>
        <dbReference type="Proteomes" id="UP000031549"/>
    </source>
</evidence>
<dbReference type="RefSeq" id="WP_039752594.1">
    <property type="nucleotide sequence ID" value="NZ_JTCM02000100.1"/>
</dbReference>
<evidence type="ECO:0000313" key="1">
    <source>
        <dbReference type="EMBL" id="NEU76238.1"/>
    </source>
</evidence>
<evidence type="ECO:0008006" key="3">
    <source>
        <dbReference type="Google" id="ProtNLM"/>
    </source>
</evidence>
<organism evidence="1 2">
    <name type="scientific">Hassallia byssoidea VB512170</name>
    <dbReference type="NCBI Taxonomy" id="1304833"/>
    <lineage>
        <taxon>Bacteria</taxon>
        <taxon>Bacillati</taxon>
        <taxon>Cyanobacteriota</taxon>
        <taxon>Cyanophyceae</taxon>
        <taxon>Nostocales</taxon>
        <taxon>Tolypothrichaceae</taxon>
        <taxon>Hassallia</taxon>
    </lineage>
</organism>
<proteinExistence type="predicted"/>
<dbReference type="AlphaFoldDB" id="A0A846HH25"/>
<reference evidence="1 2" key="1">
    <citation type="journal article" date="2015" name="Genome Announc.">
        <title>Draft Genome Sequence of Cyanobacterium Hassallia byssoidea Strain VB512170, Isolated from Monuments in India.</title>
        <authorList>
            <person name="Singh D."/>
            <person name="Chandrababunaidu M.M."/>
            <person name="Panda A."/>
            <person name="Sen D."/>
            <person name="Bhattacharyya S."/>
            <person name="Adhikary S.P."/>
            <person name="Tripathy S."/>
        </authorList>
    </citation>
    <scope>NUCLEOTIDE SEQUENCE [LARGE SCALE GENOMIC DNA]</scope>
    <source>
        <strain evidence="1 2">VB512170</strain>
    </source>
</reference>
<sequence>MKLKVTEQGVVIPKEFLEGVEEVEIRKENNLIVVITTIKSDPILSMGMHPVSCGVTDASEQADTYIYGFNE</sequence>
<gene>
    <name evidence="1" type="ORF">PI95_027850</name>
</gene>
<accession>A0A846HH25</accession>
<dbReference type="EMBL" id="JTCM02000100">
    <property type="protein sequence ID" value="NEU76238.1"/>
    <property type="molecule type" value="Genomic_DNA"/>
</dbReference>
<comment type="caution">
    <text evidence="1">The sequence shown here is derived from an EMBL/GenBank/DDBJ whole genome shotgun (WGS) entry which is preliminary data.</text>
</comment>